<sequence>MSFFKSFLLVILAGVFTLLCGCKVEPLYRQESQSARAMNSVLYESSIAHQDSLSGQASLGLAQKLASIVVEEPSDRFGQMVRNHLLFLLYGKGGKPSLPAYRLALQISVFTRESMQIEVDFEKKRKGRPSVGTVMSKASYTLQDMKNMPVAKGTAMMNASFERLRQEYATMQAEEDAKKRVAEELAEQIFLLLSRDLSHKIPSH</sequence>
<dbReference type="OrthoDB" id="7678210at2"/>
<dbReference type="PROSITE" id="PS51257">
    <property type="entry name" value="PROKAR_LIPOPROTEIN"/>
    <property type="match status" value="1"/>
</dbReference>
<gene>
    <name evidence="1" type="ORF">CER18_04580</name>
</gene>
<dbReference type="AlphaFoldDB" id="A0A2M6USD2"/>
<protein>
    <recommendedName>
        <fullName evidence="3">LPS-assembly lipoprotein</fullName>
    </recommendedName>
</protein>
<accession>A0A2M6USD2</accession>
<dbReference type="RefSeq" id="WP_100128902.1">
    <property type="nucleotide sequence ID" value="NZ_CADDYI010000004.1"/>
</dbReference>
<proteinExistence type="predicted"/>
<evidence type="ECO:0000313" key="1">
    <source>
        <dbReference type="EMBL" id="PIT69090.1"/>
    </source>
</evidence>
<dbReference type="STRING" id="85701.BM1374166_02148"/>
<dbReference type="EMBL" id="NJGE01000008">
    <property type="protein sequence ID" value="PIT69090.1"/>
    <property type="molecule type" value="Genomic_DNA"/>
</dbReference>
<evidence type="ECO:0008006" key="3">
    <source>
        <dbReference type="Google" id="ProtNLM"/>
    </source>
</evidence>
<reference evidence="1 2" key="1">
    <citation type="submission" date="2017-06" db="EMBL/GenBank/DDBJ databases">
        <title>Draft genome of Bartonella tribocorum strain L103, isolated from a rodent in Laos.</title>
        <authorList>
            <person name="Hadjadj L."/>
            <person name="Jiyipong T."/>
            <person name="Morand S."/>
            <person name="Diene S.M."/>
            <person name="Rolain J.-M."/>
        </authorList>
    </citation>
    <scope>NUCLEOTIDE SEQUENCE [LARGE SCALE GENOMIC DNA]</scope>
    <source>
        <strain evidence="1 2">L103</strain>
    </source>
</reference>
<comment type="caution">
    <text evidence="1">The sequence shown here is derived from an EMBL/GenBank/DDBJ whole genome shotgun (WGS) entry which is preliminary data.</text>
</comment>
<dbReference type="Proteomes" id="UP000229839">
    <property type="component" value="Unassembled WGS sequence"/>
</dbReference>
<organism evidence="1 2">
    <name type="scientific">Bartonella tribocorum</name>
    <dbReference type="NCBI Taxonomy" id="85701"/>
    <lineage>
        <taxon>Bacteria</taxon>
        <taxon>Pseudomonadati</taxon>
        <taxon>Pseudomonadota</taxon>
        <taxon>Alphaproteobacteria</taxon>
        <taxon>Hyphomicrobiales</taxon>
        <taxon>Bartonellaceae</taxon>
        <taxon>Bartonella</taxon>
    </lineage>
</organism>
<name>A0A2M6USD2_9HYPH</name>
<dbReference type="Gene3D" id="3.30.160.150">
    <property type="entry name" value="Lipoprotein like domain"/>
    <property type="match status" value="1"/>
</dbReference>
<evidence type="ECO:0000313" key="2">
    <source>
        <dbReference type="Proteomes" id="UP000229839"/>
    </source>
</evidence>